<reference evidence="4" key="1">
    <citation type="submission" date="2021-01" db="EMBL/GenBank/DDBJ databases">
        <authorList>
            <person name="Lovell J.T."/>
            <person name="Bentley N."/>
            <person name="Bhattarai G."/>
            <person name="Jenkins J.W."/>
            <person name="Sreedasyam A."/>
            <person name="Alarcon Y."/>
            <person name="Bock C."/>
            <person name="Boston L."/>
            <person name="Carlson J."/>
            <person name="Cervantes K."/>
            <person name="Clermont K."/>
            <person name="Krom N."/>
            <person name="Kubenka K."/>
            <person name="Mamidi S."/>
            <person name="Mattison C."/>
            <person name="Monteros M."/>
            <person name="Pisani C."/>
            <person name="Plott C."/>
            <person name="Rajasekar S."/>
            <person name="Rhein H.S."/>
            <person name="Rohla C."/>
            <person name="Song M."/>
            <person name="Hilaire R.S."/>
            <person name="Shu S."/>
            <person name="Wells L."/>
            <person name="Wang X."/>
            <person name="Webber J."/>
            <person name="Heerema R.J."/>
            <person name="Klein P."/>
            <person name="Conner P."/>
            <person name="Grauke L."/>
            <person name="Grimwood J."/>
            <person name="Schmutz J."/>
            <person name="Randall J.J."/>
        </authorList>
    </citation>
    <scope>NUCLEOTIDE SEQUENCE</scope>
    <source>
        <tissue evidence="4">Leaf</tissue>
    </source>
</reference>
<feature type="compositionally biased region" description="Basic residues" evidence="1">
    <location>
        <begin position="226"/>
        <end position="235"/>
    </location>
</feature>
<dbReference type="Pfam" id="PF14364">
    <property type="entry name" value="DUF4408"/>
    <property type="match status" value="1"/>
</dbReference>
<dbReference type="Pfam" id="PF05553">
    <property type="entry name" value="DUF761"/>
    <property type="match status" value="1"/>
</dbReference>
<feature type="compositionally biased region" description="Basic and acidic residues" evidence="1">
    <location>
        <begin position="104"/>
        <end position="117"/>
    </location>
</feature>
<dbReference type="AlphaFoldDB" id="A0A922AB11"/>
<dbReference type="PANTHER" id="PTHR33098:SF53">
    <property type="entry name" value="OS05G0540900 PROTEIN"/>
    <property type="match status" value="1"/>
</dbReference>
<dbReference type="InterPro" id="IPR008480">
    <property type="entry name" value="DUF761_pln"/>
</dbReference>
<feature type="region of interest" description="Disordered" evidence="1">
    <location>
        <begin position="207"/>
        <end position="271"/>
    </location>
</feature>
<protein>
    <recommendedName>
        <fullName evidence="3">DUF4408 domain-containing protein</fullName>
    </recommendedName>
</protein>
<gene>
    <name evidence="4" type="ORF">I3842_15G037700</name>
</gene>
<dbReference type="Proteomes" id="UP000811246">
    <property type="component" value="Chromosome 15"/>
</dbReference>
<comment type="caution">
    <text evidence="4">The sequence shown here is derived from an EMBL/GenBank/DDBJ whole genome shotgun (WGS) entry which is preliminary data.</text>
</comment>
<evidence type="ECO:0000313" key="4">
    <source>
        <dbReference type="EMBL" id="KAG6674355.1"/>
    </source>
</evidence>
<feature type="domain" description="DUF4408" evidence="3">
    <location>
        <begin position="12"/>
        <end position="44"/>
    </location>
</feature>
<evidence type="ECO:0000313" key="5">
    <source>
        <dbReference type="Proteomes" id="UP000811246"/>
    </source>
</evidence>
<dbReference type="InterPro" id="IPR025520">
    <property type="entry name" value="DUF4408"/>
</dbReference>
<feature type="region of interest" description="Disordered" evidence="1">
    <location>
        <begin position="50"/>
        <end position="69"/>
    </location>
</feature>
<accession>A0A922AB11</accession>
<organism evidence="4 5">
    <name type="scientific">Carya illinoinensis</name>
    <name type="common">Pecan</name>
    <dbReference type="NCBI Taxonomy" id="32201"/>
    <lineage>
        <taxon>Eukaryota</taxon>
        <taxon>Viridiplantae</taxon>
        <taxon>Streptophyta</taxon>
        <taxon>Embryophyta</taxon>
        <taxon>Tracheophyta</taxon>
        <taxon>Spermatophyta</taxon>
        <taxon>Magnoliopsida</taxon>
        <taxon>eudicotyledons</taxon>
        <taxon>Gunneridae</taxon>
        <taxon>Pentapetalae</taxon>
        <taxon>rosids</taxon>
        <taxon>fabids</taxon>
        <taxon>Fagales</taxon>
        <taxon>Juglandaceae</taxon>
        <taxon>Carya</taxon>
    </lineage>
</organism>
<feature type="compositionally biased region" description="Basic and acidic residues" evidence="1">
    <location>
        <begin position="244"/>
        <end position="262"/>
    </location>
</feature>
<feature type="region of interest" description="Disordered" evidence="1">
    <location>
        <begin position="161"/>
        <end position="194"/>
    </location>
</feature>
<sequence>MFEGSVSTSSTPSIWASMNSWFTSTVLIFLVNLMIITIIITSRLGNQKHRDQQQQNQEAAEAQEQPQRLQIDRSSSVLQRLKSINFYSYRSQEPYTTFEQTPESETHYAFKQSHEQEELPLTRSPSVLQRLKSINFYSYLYQGPGTVQSHTTTGWQKTQELDTHYSSQELKGSEEEDDEEDEQTQDQEQDQYQEQSMDEIYGRLQSAHVTRSKSDTKPASGEVPKKLSRKMKKSASSKSAFTHFQEDEMVETRRPATVREGKVGGAESDDNEVDAKADDFINRFKQQLKLQRLDSIMRYKELIHRGTEHLAYP</sequence>
<dbReference type="PANTHER" id="PTHR33098">
    <property type="entry name" value="COTTON FIBER (DUF761)"/>
    <property type="match status" value="1"/>
</dbReference>
<dbReference type="EMBL" id="CM031839">
    <property type="protein sequence ID" value="KAG6674355.1"/>
    <property type="molecule type" value="Genomic_DNA"/>
</dbReference>
<proteinExistence type="predicted"/>
<evidence type="ECO:0000256" key="2">
    <source>
        <dbReference type="SAM" id="Phobius"/>
    </source>
</evidence>
<keyword evidence="2" id="KW-0812">Transmembrane</keyword>
<feature type="compositionally biased region" description="Polar residues" evidence="1">
    <location>
        <begin position="161"/>
        <end position="170"/>
    </location>
</feature>
<feature type="region of interest" description="Disordered" evidence="1">
    <location>
        <begin position="95"/>
        <end position="124"/>
    </location>
</feature>
<feature type="compositionally biased region" description="Acidic residues" evidence="1">
    <location>
        <begin position="174"/>
        <end position="191"/>
    </location>
</feature>
<feature type="transmembrane region" description="Helical" evidence="2">
    <location>
        <begin position="20"/>
        <end position="40"/>
    </location>
</feature>
<keyword evidence="2" id="KW-0472">Membrane</keyword>
<feature type="compositionally biased region" description="Low complexity" evidence="1">
    <location>
        <begin position="53"/>
        <end position="67"/>
    </location>
</feature>
<name>A0A922AB11_CARIL</name>
<keyword evidence="2" id="KW-1133">Transmembrane helix</keyword>
<evidence type="ECO:0000259" key="3">
    <source>
        <dbReference type="Pfam" id="PF14364"/>
    </source>
</evidence>
<evidence type="ECO:0000256" key="1">
    <source>
        <dbReference type="SAM" id="MobiDB-lite"/>
    </source>
</evidence>